<feature type="compositionally biased region" description="Basic residues" evidence="6">
    <location>
        <begin position="75"/>
        <end position="95"/>
    </location>
</feature>
<dbReference type="InterPro" id="IPR050452">
    <property type="entry name" value="Metacaspase"/>
</dbReference>
<keyword evidence="7" id="KW-0472">Membrane</keyword>
<dbReference type="SMART" id="SM00220">
    <property type="entry name" value="S_TKc"/>
    <property type="match status" value="1"/>
</dbReference>
<keyword evidence="10" id="KW-1185">Reference proteome</keyword>
<dbReference type="FunFam" id="1.10.510.10:FF:000571">
    <property type="entry name" value="Maternal embryonic leucine zipper kinase"/>
    <property type="match status" value="1"/>
</dbReference>
<dbReference type="EMBL" id="SGPL01000347">
    <property type="protein sequence ID" value="THH13525.1"/>
    <property type="molecule type" value="Genomic_DNA"/>
</dbReference>
<proteinExistence type="inferred from homology"/>
<feature type="transmembrane region" description="Helical" evidence="7">
    <location>
        <begin position="566"/>
        <end position="586"/>
    </location>
</feature>
<evidence type="ECO:0000256" key="2">
    <source>
        <dbReference type="ARBA" id="ARBA00022703"/>
    </source>
</evidence>
<keyword evidence="7" id="KW-1133">Transmembrane helix</keyword>
<organism evidence="9 10">
    <name type="scientific">Bondarzewia mesenterica</name>
    <dbReference type="NCBI Taxonomy" id="1095465"/>
    <lineage>
        <taxon>Eukaryota</taxon>
        <taxon>Fungi</taxon>
        <taxon>Dikarya</taxon>
        <taxon>Basidiomycota</taxon>
        <taxon>Agaricomycotina</taxon>
        <taxon>Agaricomycetes</taxon>
        <taxon>Russulales</taxon>
        <taxon>Bondarzewiaceae</taxon>
        <taxon>Bondarzewia</taxon>
    </lineage>
</organism>
<dbReference type="GO" id="GO:0005524">
    <property type="term" value="F:ATP binding"/>
    <property type="evidence" value="ECO:0007669"/>
    <property type="project" value="UniProtKB-KW"/>
</dbReference>
<evidence type="ECO:0000256" key="5">
    <source>
        <dbReference type="ARBA" id="ARBA00022840"/>
    </source>
</evidence>
<evidence type="ECO:0000256" key="3">
    <source>
        <dbReference type="ARBA" id="ARBA00022741"/>
    </source>
</evidence>
<keyword evidence="4" id="KW-0378">Hydrolase</keyword>
<feature type="compositionally biased region" description="Pro residues" evidence="6">
    <location>
        <begin position="49"/>
        <end position="64"/>
    </location>
</feature>
<feature type="transmembrane region" description="Helical" evidence="7">
    <location>
        <begin position="619"/>
        <end position="638"/>
    </location>
</feature>
<comment type="caution">
    <text evidence="9">The sequence shown here is derived from an EMBL/GenBank/DDBJ whole genome shotgun (WGS) entry which is preliminary data.</text>
</comment>
<dbReference type="GO" id="GO:0006508">
    <property type="term" value="P:proteolysis"/>
    <property type="evidence" value="ECO:0007669"/>
    <property type="project" value="InterPro"/>
</dbReference>
<feature type="domain" description="Protein kinase" evidence="8">
    <location>
        <begin position="914"/>
        <end position="1244"/>
    </location>
</feature>
<dbReference type="PROSITE" id="PS50011">
    <property type="entry name" value="PROTEIN_KINASE_DOM"/>
    <property type="match status" value="1"/>
</dbReference>
<feature type="compositionally biased region" description="Basic residues" evidence="6">
    <location>
        <begin position="102"/>
        <end position="118"/>
    </location>
</feature>
<comment type="similarity">
    <text evidence="1">Belongs to the peptidase C14B family.</text>
</comment>
<dbReference type="GO" id="GO:0004197">
    <property type="term" value="F:cysteine-type endopeptidase activity"/>
    <property type="evidence" value="ECO:0007669"/>
    <property type="project" value="InterPro"/>
</dbReference>
<name>A0A4S4LNG7_9AGAM</name>
<dbReference type="InterPro" id="IPR008271">
    <property type="entry name" value="Ser/Thr_kinase_AS"/>
</dbReference>
<gene>
    <name evidence="9" type="ORF">EW146_g6703</name>
</gene>
<dbReference type="SUPFAM" id="SSF56112">
    <property type="entry name" value="Protein kinase-like (PK-like)"/>
    <property type="match status" value="1"/>
</dbReference>
<keyword evidence="4" id="KW-0788">Thiol protease</keyword>
<accession>A0A4S4LNG7</accession>
<dbReference type="PROSITE" id="PS00108">
    <property type="entry name" value="PROTEIN_KINASE_ST"/>
    <property type="match status" value="1"/>
</dbReference>
<dbReference type="PANTHER" id="PTHR48104">
    <property type="entry name" value="METACASPASE-4"/>
    <property type="match status" value="1"/>
</dbReference>
<evidence type="ECO:0000259" key="8">
    <source>
        <dbReference type="PROSITE" id="PS50011"/>
    </source>
</evidence>
<feature type="compositionally biased region" description="Low complexity" evidence="6">
    <location>
        <begin position="65"/>
        <end position="74"/>
    </location>
</feature>
<evidence type="ECO:0000256" key="4">
    <source>
        <dbReference type="ARBA" id="ARBA00022807"/>
    </source>
</evidence>
<dbReference type="Gene3D" id="3.40.50.12660">
    <property type="match status" value="1"/>
</dbReference>
<feature type="region of interest" description="Disordered" evidence="6">
    <location>
        <begin position="43"/>
        <end position="147"/>
    </location>
</feature>
<keyword evidence="3" id="KW-0547">Nucleotide-binding</keyword>
<keyword evidence="5" id="KW-0067">ATP-binding</keyword>
<evidence type="ECO:0000256" key="6">
    <source>
        <dbReference type="SAM" id="MobiDB-lite"/>
    </source>
</evidence>
<keyword evidence="2" id="KW-0053">Apoptosis</keyword>
<dbReference type="InterPro" id="IPR011009">
    <property type="entry name" value="Kinase-like_dom_sf"/>
</dbReference>
<dbReference type="PANTHER" id="PTHR48104:SF30">
    <property type="entry name" value="METACASPASE-1"/>
    <property type="match status" value="1"/>
</dbReference>
<dbReference type="GO" id="GO:0006915">
    <property type="term" value="P:apoptotic process"/>
    <property type="evidence" value="ECO:0007669"/>
    <property type="project" value="UniProtKB-KW"/>
</dbReference>
<dbReference type="Gene3D" id="1.10.510.10">
    <property type="entry name" value="Transferase(Phosphotransferase) domain 1"/>
    <property type="match status" value="1"/>
</dbReference>
<evidence type="ECO:0000256" key="1">
    <source>
        <dbReference type="ARBA" id="ARBA00009005"/>
    </source>
</evidence>
<dbReference type="InterPro" id="IPR029030">
    <property type="entry name" value="Caspase-like_dom_sf"/>
</dbReference>
<dbReference type="Proteomes" id="UP000310158">
    <property type="component" value="Unassembled WGS sequence"/>
</dbReference>
<dbReference type="GO" id="GO:0005737">
    <property type="term" value="C:cytoplasm"/>
    <property type="evidence" value="ECO:0007669"/>
    <property type="project" value="TreeGrafter"/>
</dbReference>
<dbReference type="Pfam" id="PF00069">
    <property type="entry name" value="Pkinase"/>
    <property type="match status" value="1"/>
</dbReference>
<keyword evidence="4" id="KW-0645">Protease</keyword>
<dbReference type="Pfam" id="PF00656">
    <property type="entry name" value="Peptidase_C14"/>
    <property type="match status" value="1"/>
</dbReference>
<protein>
    <recommendedName>
        <fullName evidence="8">Protein kinase domain-containing protein</fullName>
    </recommendedName>
</protein>
<evidence type="ECO:0000313" key="9">
    <source>
        <dbReference type="EMBL" id="THH13525.1"/>
    </source>
</evidence>
<dbReference type="OrthoDB" id="539158at2759"/>
<reference evidence="9 10" key="1">
    <citation type="submission" date="2019-02" db="EMBL/GenBank/DDBJ databases">
        <title>Genome sequencing of the rare red list fungi Bondarzewia mesenterica.</title>
        <authorList>
            <person name="Buettner E."/>
            <person name="Kellner H."/>
        </authorList>
    </citation>
    <scope>NUCLEOTIDE SEQUENCE [LARGE SCALE GENOMIC DNA]</scope>
    <source>
        <strain evidence="9 10">DSM 108281</strain>
    </source>
</reference>
<dbReference type="GO" id="GO:0004672">
    <property type="term" value="F:protein kinase activity"/>
    <property type="evidence" value="ECO:0007669"/>
    <property type="project" value="InterPro"/>
</dbReference>
<evidence type="ECO:0000256" key="7">
    <source>
        <dbReference type="SAM" id="Phobius"/>
    </source>
</evidence>
<dbReference type="InterPro" id="IPR000719">
    <property type="entry name" value="Prot_kinase_dom"/>
</dbReference>
<sequence>MEARLLVHVPRSSWIVVLLRCRRFLFYSHELMAGMPMPQPDFSQAYPPESVPFPSTSPYPPTPAPATFLTPPVQHRSRSHSHSHHHTEHHHHHSHSNSQSHPHSHSHSHSHSHGRHQTHSNPTKPLIISYPPASGQTQYGAPQVQFIPAPSPGQVQYISASAPQQQFQSSQYLQVQPQQQFPQQQYVQQQRQALQPRPHHKHSMQHPDFQYSRCTGRKKALCIGINYTGQRNELRGCVNDASNMYHFLVNNKHYKPEDMVFLSDEVSDPRAHPTKKNMLNAMRWLVKDAHPHDSLLFHYSGHGGQTKDMDGDETDGYDEVIFPSNYKTAGIITDDVLHEIMVTPLPPGCRLTGIFDSCHSGSVLDLPYLYHSNGREKSSQVTNRFKKQKSTPADVISWSGCKDSQTSADVVENGLAVGAMSYAFIKVLKRNPEITYQKLLQDVRDILKNKYSQKPQLSSSHHINAYDIDAGDQKLLDSQALGHQMRCRRCKTWFSLAIFVGMISIANGHSRNVVNGHLGRTSDNSCVPLDPQTVLQQKPMRWLARLKYNEIVRSCLLTEQINVKGLWLPGVFFELLIFLMAGWNAMARPRQSTHELSHSLFVDGFNYFFTLTSLRMANVVLAIVAPLSLIFLGVFFIWCATNVTLSRLVINVRQLAEKSASKKSYRQEFDAEVDGDDVVVRVGAVVRVEQYELRHAYFTGARFWPSYLTLQSPISGPASTPPSQCLLPDVNIHSLIIGYEDLIQKPSTAEACPIPSSPKGTRLIDQNFTVLSPSFGDRLTSHDFTAVDHEHNNQFSCIAPNLYICLCHEGLTPPSMVWTAEGSTRSFGSWSSDSTTIEFTHTIAVLPEAKAHGLNFGNMEPEESEEQPFSPVHQFWDECGVLNLNLRIQKEQNKGLGATIELTHRQLLSALIFLSRASALGIGRSTTGHQPRVLISCDERFKRDAVSIAASFLALSSGCTVRSILESLADSPDLKDWKASMEADDYIFLDSGHRVKRITWTLSNIQKSRADKATVERKTIDKEMRVHAALKHTNVLEFVNAVIVEPDGRSKYIPAIYMLLEFAAGGDLFDKIAPDVGFDEEIAHFYFLQLLDGLTYVHGEGVCHRDLKPENLLLDAAGTLKISDFGLCSVYKLKESGRTRMLTERCGSLPYVAPELSLNAPYEAEPIDVWGVGVILFTMLAGNTPWDEPTRRSYEYKRYVNGQIFGDDPWNRLSQSSISLLTRLLDIDPLARITLAEAYDHPWVRRPSQIATQGPAALANKLTQSLRDTGDLEVANPEIEPRNYEVDGDGDQIMFTATRGSQFTQSLLLFSQTQSGTRYTPHLTRFYASTSPRRLFRLVEEALIELGIKTKHAHIPQTDTTSEQLRCRIGGYDKRNVQFRGWVDVEPFPLTGGEGSFCVMRRDEGNPVSWRQLWKAVVKSSGVDPHVLRRR</sequence>
<keyword evidence="7" id="KW-0812">Transmembrane</keyword>
<dbReference type="InterPro" id="IPR011600">
    <property type="entry name" value="Pept_C14_caspase"/>
</dbReference>
<dbReference type="SUPFAM" id="SSF52129">
    <property type="entry name" value="Caspase-like"/>
    <property type="match status" value="1"/>
</dbReference>
<evidence type="ECO:0000313" key="10">
    <source>
        <dbReference type="Proteomes" id="UP000310158"/>
    </source>
</evidence>